<dbReference type="EMBL" id="MU853341">
    <property type="protein sequence ID" value="KAK4112664.1"/>
    <property type="molecule type" value="Genomic_DNA"/>
</dbReference>
<evidence type="ECO:0000256" key="8">
    <source>
        <dbReference type="ARBA" id="ARBA00029835"/>
    </source>
</evidence>
<dbReference type="GeneID" id="89939217"/>
<protein>
    <recommendedName>
        <fullName evidence="3">gluconokinase</fullName>
        <ecNumber evidence="3">2.7.1.12</ecNumber>
    </recommendedName>
    <alternativeName>
        <fullName evidence="8">Gluconate kinase</fullName>
    </alternativeName>
</protein>
<evidence type="ECO:0000256" key="5">
    <source>
        <dbReference type="ARBA" id="ARBA00022741"/>
    </source>
</evidence>
<feature type="region of interest" description="Disordered" evidence="10">
    <location>
        <begin position="85"/>
        <end position="118"/>
    </location>
</feature>
<dbReference type="GO" id="GO:0005975">
    <property type="term" value="P:carbohydrate metabolic process"/>
    <property type="evidence" value="ECO:0007669"/>
    <property type="project" value="InterPro"/>
</dbReference>
<accession>A0AAN6TDZ0</accession>
<evidence type="ECO:0000256" key="9">
    <source>
        <dbReference type="ARBA" id="ARBA00048090"/>
    </source>
</evidence>
<dbReference type="PANTHER" id="PTHR43442:SF3">
    <property type="entry name" value="GLUCONOKINASE-RELATED"/>
    <property type="match status" value="1"/>
</dbReference>
<keyword evidence="4" id="KW-0808">Transferase</keyword>
<reference evidence="11" key="2">
    <citation type="submission" date="2023-05" db="EMBL/GenBank/DDBJ databases">
        <authorList>
            <consortium name="Lawrence Berkeley National Laboratory"/>
            <person name="Steindorff A."/>
            <person name="Hensen N."/>
            <person name="Bonometti L."/>
            <person name="Westerberg I."/>
            <person name="Brannstrom I.O."/>
            <person name="Guillou S."/>
            <person name="Cros-Aarteil S."/>
            <person name="Calhoun S."/>
            <person name="Haridas S."/>
            <person name="Kuo A."/>
            <person name="Mondo S."/>
            <person name="Pangilinan J."/>
            <person name="Riley R."/>
            <person name="Labutti K."/>
            <person name="Andreopoulos B."/>
            <person name="Lipzen A."/>
            <person name="Chen C."/>
            <person name="Yanf M."/>
            <person name="Daum C."/>
            <person name="Ng V."/>
            <person name="Clum A."/>
            <person name="Ohm R."/>
            <person name="Martin F."/>
            <person name="Silar P."/>
            <person name="Natvig D."/>
            <person name="Lalanne C."/>
            <person name="Gautier V."/>
            <person name="Ament-Velasquez S.L."/>
            <person name="Kruys A."/>
            <person name="Hutchinson M.I."/>
            <person name="Powell A.J."/>
            <person name="Barry K."/>
            <person name="Miller A.N."/>
            <person name="Grigoriev I.V."/>
            <person name="Debuchy R."/>
            <person name="Gladieux P."/>
            <person name="Thoren M.H."/>
            <person name="Johannesson H."/>
        </authorList>
    </citation>
    <scope>NUCLEOTIDE SEQUENCE</scope>
    <source>
        <strain evidence="11">CBS 508.74</strain>
    </source>
</reference>
<gene>
    <name evidence="11" type="ORF">N656DRAFT_778883</name>
</gene>
<keyword evidence="5" id="KW-0547">Nucleotide-binding</keyword>
<dbReference type="PANTHER" id="PTHR43442">
    <property type="entry name" value="GLUCONOKINASE-RELATED"/>
    <property type="match status" value="1"/>
</dbReference>
<evidence type="ECO:0000256" key="7">
    <source>
        <dbReference type="ARBA" id="ARBA00022840"/>
    </source>
</evidence>
<keyword evidence="12" id="KW-1185">Reference proteome</keyword>
<dbReference type="SUPFAM" id="SSF52540">
    <property type="entry name" value="P-loop containing nucleoside triphosphate hydrolases"/>
    <property type="match status" value="1"/>
</dbReference>
<keyword evidence="6 11" id="KW-0418">Kinase</keyword>
<dbReference type="AlphaFoldDB" id="A0AAN6TDZ0"/>
<comment type="catalytic activity">
    <reaction evidence="9">
        <text>D-gluconate + ATP = 6-phospho-D-gluconate + ADP + H(+)</text>
        <dbReference type="Rhea" id="RHEA:19433"/>
        <dbReference type="ChEBI" id="CHEBI:15378"/>
        <dbReference type="ChEBI" id="CHEBI:18391"/>
        <dbReference type="ChEBI" id="CHEBI:30616"/>
        <dbReference type="ChEBI" id="CHEBI:58759"/>
        <dbReference type="ChEBI" id="CHEBI:456216"/>
        <dbReference type="EC" id="2.7.1.12"/>
    </reaction>
</comment>
<evidence type="ECO:0000256" key="4">
    <source>
        <dbReference type="ARBA" id="ARBA00022679"/>
    </source>
</evidence>
<comment type="similarity">
    <text evidence="2">Belongs to the gluconokinase GntK/GntV family.</text>
</comment>
<dbReference type="Proteomes" id="UP001302812">
    <property type="component" value="Unassembled WGS sequence"/>
</dbReference>
<dbReference type="EC" id="2.7.1.12" evidence="3"/>
<evidence type="ECO:0000256" key="10">
    <source>
        <dbReference type="SAM" id="MobiDB-lite"/>
    </source>
</evidence>
<evidence type="ECO:0000256" key="3">
    <source>
        <dbReference type="ARBA" id="ARBA00012054"/>
    </source>
</evidence>
<evidence type="ECO:0000256" key="6">
    <source>
        <dbReference type="ARBA" id="ARBA00022777"/>
    </source>
</evidence>
<evidence type="ECO:0000313" key="12">
    <source>
        <dbReference type="Proteomes" id="UP001302812"/>
    </source>
</evidence>
<keyword evidence="7" id="KW-0067">ATP-binding</keyword>
<dbReference type="CDD" id="cd02021">
    <property type="entry name" value="GntK"/>
    <property type="match status" value="1"/>
</dbReference>
<dbReference type="GO" id="GO:0005524">
    <property type="term" value="F:ATP binding"/>
    <property type="evidence" value="ECO:0007669"/>
    <property type="project" value="UniProtKB-KW"/>
</dbReference>
<comment type="pathway">
    <text evidence="1">Carbohydrate acid metabolism; D-gluconate degradation.</text>
</comment>
<dbReference type="GO" id="GO:0005737">
    <property type="term" value="C:cytoplasm"/>
    <property type="evidence" value="ECO:0007669"/>
    <property type="project" value="TreeGrafter"/>
</dbReference>
<evidence type="ECO:0000256" key="2">
    <source>
        <dbReference type="ARBA" id="ARBA00008420"/>
    </source>
</evidence>
<feature type="compositionally biased region" description="Low complexity" evidence="10">
    <location>
        <begin position="99"/>
        <end position="108"/>
    </location>
</feature>
<dbReference type="RefSeq" id="XP_064670234.1">
    <property type="nucleotide sequence ID" value="XM_064815092.1"/>
</dbReference>
<dbReference type="Pfam" id="PF13671">
    <property type="entry name" value="AAA_33"/>
    <property type="match status" value="1"/>
</dbReference>
<dbReference type="Gene3D" id="3.40.50.300">
    <property type="entry name" value="P-loop containing nucleotide triphosphate hydrolases"/>
    <property type="match status" value="1"/>
</dbReference>
<dbReference type="InterPro" id="IPR027417">
    <property type="entry name" value="P-loop_NTPase"/>
</dbReference>
<dbReference type="InterPro" id="IPR006001">
    <property type="entry name" value="Therm_gnt_kin"/>
</dbReference>
<evidence type="ECO:0000313" key="11">
    <source>
        <dbReference type="EMBL" id="KAK4112664.1"/>
    </source>
</evidence>
<evidence type="ECO:0000256" key="1">
    <source>
        <dbReference type="ARBA" id="ARBA00004875"/>
    </source>
</evidence>
<organism evidence="11 12">
    <name type="scientific">Canariomyces notabilis</name>
    <dbReference type="NCBI Taxonomy" id="2074819"/>
    <lineage>
        <taxon>Eukaryota</taxon>
        <taxon>Fungi</taxon>
        <taxon>Dikarya</taxon>
        <taxon>Ascomycota</taxon>
        <taxon>Pezizomycotina</taxon>
        <taxon>Sordariomycetes</taxon>
        <taxon>Sordariomycetidae</taxon>
        <taxon>Sordariales</taxon>
        <taxon>Chaetomiaceae</taxon>
        <taxon>Canariomyces</taxon>
    </lineage>
</organism>
<feature type="region of interest" description="Disordered" evidence="10">
    <location>
        <begin position="241"/>
        <end position="261"/>
    </location>
</feature>
<dbReference type="GO" id="GO:0046316">
    <property type="term" value="F:gluconokinase activity"/>
    <property type="evidence" value="ECO:0007669"/>
    <property type="project" value="UniProtKB-EC"/>
</dbReference>
<name>A0AAN6TDZ0_9PEZI</name>
<comment type="caution">
    <text evidence="11">The sequence shown here is derived from an EMBL/GenBank/DDBJ whole genome shotgun (WGS) entry which is preliminary data.</text>
</comment>
<proteinExistence type="inferred from homology"/>
<sequence length="261" mass="29420">MAQADVQQPPDYNLNGNLNRRWVWFITGPTASGKTTIAKALAQSLGFIFVEGDDYHPPQNRDKMSHNIPLTDADRTAWLRAIHDRETSNSASSPPPSSPAQQQRQQQQHPDDPNSNNLIITCSALKRKYRDVLRGRHRDQPQLDDDHDADTPPAAARTPSQSQTLPHIRFVLLDVDASLLRERAAQRKGHFAGPGLVQSQLQDLERPEGDSERDVVVVRVEKDQSVEETVKQVERRVREEMGRERMEMNGNGNGEGFLKVL</sequence>
<feature type="region of interest" description="Disordered" evidence="10">
    <location>
        <begin position="136"/>
        <end position="163"/>
    </location>
</feature>
<reference evidence="11" key="1">
    <citation type="journal article" date="2023" name="Mol. Phylogenet. Evol.">
        <title>Genome-scale phylogeny and comparative genomics of the fungal order Sordariales.</title>
        <authorList>
            <person name="Hensen N."/>
            <person name="Bonometti L."/>
            <person name="Westerberg I."/>
            <person name="Brannstrom I.O."/>
            <person name="Guillou S."/>
            <person name="Cros-Aarteil S."/>
            <person name="Calhoun S."/>
            <person name="Haridas S."/>
            <person name="Kuo A."/>
            <person name="Mondo S."/>
            <person name="Pangilinan J."/>
            <person name="Riley R."/>
            <person name="LaButti K."/>
            <person name="Andreopoulos B."/>
            <person name="Lipzen A."/>
            <person name="Chen C."/>
            <person name="Yan M."/>
            <person name="Daum C."/>
            <person name="Ng V."/>
            <person name="Clum A."/>
            <person name="Steindorff A."/>
            <person name="Ohm R.A."/>
            <person name="Martin F."/>
            <person name="Silar P."/>
            <person name="Natvig D.O."/>
            <person name="Lalanne C."/>
            <person name="Gautier V."/>
            <person name="Ament-Velasquez S.L."/>
            <person name="Kruys A."/>
            <person name="Hutchinson M.I."/>
            <person name="Powell A.J."/>
            <person name="Barry K."/>
            <person name="Miller A.N."/>
            <person name="Grigoriev I.V."/>
            <person name="Debuchy R."/>
            <person name="Gladieux P."/>
            <person name="Hiltunen Thoren M."/>
            <person name="Johannesson H."/>
        </authorList>
    </citation>
    <scope>NUCLEOTIDE SEQUENCE</scope>
    <source>
        <strain evidence="11">CBS 508.74</strain>
    </source>
</reference>